<reference evidence="3" key="1">
    <citation type="submission" date="2023-07" db="EMBL/GenBank/DDBJ databases">
        <title>30 novel species of actinomycetes from the DSMZ collection.</title>
        <authorList>
            <person name="Nouioui I."/>
        </authorList>
    </citation>
    <scope>NUCLEOTIDE SEQUENCE [LARGE SCALE GENOMIC DNA]</scope>
    <source>
        <strain evidence="3">DSM 46792</strain>
    </source>
</reference>
<organism evidence="2 3">
    <name type="scientific">Blastococcus goldschmidtiae</name>
    <dbReference type="NCBI Taxonomy" id="3075546"/>
    <lineage>
        <taxon>Bacteria</taxon>
        <taxon>Bacillati</taxon>
        <taxon>Actinomycetota</taxon>
        <taxon>Actinomycetes</taxon>
        <taxon>Geodermatophilales</taxon>
        <taxon>Geodermatophilaceae</taxon>
        <taxon>Blastococcus</taxon>
    </lineage>
</organism>
<sequence>MVDPNAQDPLGGLGPDPLDAWVAVASRIGQVADVAGGDAREHGDPLDADAGGAQRADALAHRGSVYERPPSAEGLRAMHGTARRGSGSSALGASAAISHIGDARSVHVPGTRMSAVPPHPTLGALDTATCPLDGPAVLGTGMACVVDVGEGVAGVRAAVAAGRARPAGDHASPNGNTATG</sequence>
<dbReference type="RefSeq" id="WP_311346802.1">
    <property type="nucleotide sequence ID" value="NZ_JAVREI010000018.1"/>
</dbReference>
<name>A0ABU2KCT0_9ACTN</name>
<accession>A0ABU2KCT0</accession>
<evidence type="ECO:0000313" key="3">
    <source>
        <dbReference type="Proteomes" id="UP001183222"/>
    </source>
</evidence>
<keyword evidence="3" id="KW-1185">Reference proteome</keyword>
<evidence type="ECO:0000313" key="2">
    <source>
        <dbReference type="EMBL" id="MDT0278002.1"/>
    </source>
</evidence>
<evidence type="ECO:0000256" key="1">
    <source>
        <dbReference type="SAM" id="MobiDB-lite"/>
    </source>
</evidence>
<comment type="caution">
    <text evidence="2">The sequence shown here is derived from an EMBL/GenBank/DDBJ whole genome shotgun (WGS) entry which is preliminary data.</text>
</comment>
<feature type="region of interest" description="Disordered" evidence="1">
    <location>
        <begin position="36"/>
        <end position="57"/>
    </location>
</feature>
<proteinExistence type="predicted"/>
<gene>
    <name evidence="2" type="ORF">RM425_19045</name>
</gene>
<feature type="compositionally biased region" description="Low complexity" evidence="1">
    <location>
        <begin position="48"/>
        <end position="57"/>
    </location>
</feature>
<dbReference type="EMBL" id="JAVREI010000018">
    <property type="protein sequence ID" value="MDT0278002.1"/>
    <property type="molecule type" value="Genomic_DNA"/>
</dbReference>
<dbReference type="Proteomes" id="UP001183222">
    <property type="component" value="Unassembled WGS sequence"/>
</dbReference>
<protein>
    <submittedName>
        <fullName evidence="2">Uncharacterized protein</fullName>
    </submittedName>
</protein>